<dbReference type="AlphaFoldDB" id="A0A443ZPK6"/>
<evidence type="ECO:0000313" key="2">
    <source>
        <dbReference type="Proteomes" id="UP000288983"/>
    </source>
</evidence>
<dbReference type="Proteomes" id="UP000288983">
    <property type="component" value="Unassembled WGS sequence"/>
</dbReference>
<gene>
    <name evidence="1" type="ORF">DM813_17610</name>
</gene>
<organism evidence="1 2">
    <name type="scientific">Pseudomonas alkylphenolica</name>
    <dbReference type="NCBI Taxonomy" id="237609"/>
    <lineage>
        <taxon>Bacteria</taxon>
        <taxon>Pseudomonadati</taxon>
        <taxon>Pseudomonadota</taxon>
        <taxon>Gammaproteobacteria</taxon>
        <taxon>Pseudomonadales</taxon>
        <taxon>Pseudomonadaceae</taxon>
        <taxon>Pseudomonas</taxon>
    </lineage>
</organism>
<dbReference type="Pfam" id="PF05926">
    <property type="entry name" value="Phage_GPL"/>
    <property type="match status" value="1"/>
</dbReference>
<dbReference type="OrthoDB" id="6959216at2"/>
<proteinExistence type="predicted"/>
<protein>
    <submittedName>
        <fullName evidence="1">Phage head protein</fullName>
    </submittedName>
</protein>
<accession>A0A443ZPK6</accession>
<dbReference type="RefSeq" id="WP_128324632.1">
    <property type="nucleotide sequence ID" value="NZ_QJRG01000047.1"/>
</dbReference>
<dbReference type="InterPro" id="IPR009225">
    <property type="entry name" value="Phage_head_completion_GpL"/>
</dbReference>
<comment type="caution">
    <text evidence="1">The sequence shown here is derived from an EMBL/GenBank/DDBJ whole genome shotgun (WGS) entry which is preliminary data.</text>
</comment>
<evidence type="ECO:0000313" key="1">
    <source>
        <dbReference type="EMBL" id="RWU21032.1"/>
    </source>
</evidence>
<dbReference type="EMBL" id="QJRG01000047">
    <property type="protein sequence ID" value="RWU21032.1"/>
    <property type="molecule type" value="Genomic_DNA"/>
</dbReference>
<reference evidence="1 2" key="1">
    <citation type="submission" date="2018-06" db="EMBL/GenBank/DDBJ databases">
        <title>Bacteria isolated from soil of Wuhan.</title>
        <authorList>
            <person name="Wei X."/>
            <person name="Chunhua H."/>
        </authorList>
    </citation>
    <scope>NUCLEOTIDE SEQUENCE [LARGE SCALE GENOMIC DNA]</scope>
    <source>
        <strain evidence="2">xwS2</strain>
    </source>
</reference>
<name>A0A443ZPK6_9PSED</name>
<sequence>MSSTNDTAELIHRRDLLASDDPFWPSISLLELRRHLLLPPSVSDARLEVAAQMATRKAAGDFAQWRRVLRARGYKRLRDLCAHGRLSYCYTQAVEAYAYKALQHNVRVVLHQRGFAGKRIDE</sequence>